<dbReference type="InterPro" id="IPR013429">
    <property type="entry name" value="Regulatory_FmdB_Zinc_ribbon"/>
</dbReference>
<dbReference type="PANTHER" id="PTHR34404:SF2">
    <property type="entry name" value="CONSERVED SERINE RICH PROTEIN"/>
    <property type="match status" value="1"/>
</dbReference>
<dbReference type="Gene3D" id="2.20.28.30">
    <property type="entry name" value="RNA polymerase ii, chain L"/>
    <property type="match status" value="1"/>
</dbReference>
<dbReference type="KEGG" id="stq:Spith_1640"/>
<dbReference type="STRING" id="869211.Spith_1640"/>
<evidence type="ECO:0000256" key="1">
    <source>
        <dbReference type="SAM" id="MobiDB-lite"/>
    </source>
</evidence>
<feature type="region of interest" description="Disordered" evidence="1">
    <location>
        <begin position="56"/>
        <end position="79"/>
    </location>
</feature>
<dbReference type="EMBL" id="CP002903">
    <property type="protein sequence ID" value="AEJ61901.1"/>
    <property type="molecule type" value="Genomic_DNA"/>
</dbReference>
<evidence type="ECO:0000259" key="2">
    <source>
        <dbReference type="SMART" id="SM00834"/>
    </source>
</evidence>
<gene>
    <name evidence="3" type="ordered locus">Spith_1640</name>
</gene>
<accession>G0GB92</accession>
<dbReference type="Proteomes" id="UP000007254">
    <property type="component" value="Chromosome"/>
</dbReference>
<keyword evidence="4" id="KW-1185">Reference proteome</keyword>
<dbReference type="PANTHER" id="PTHR34404">
    <property type="entry name" value="REGULATORY PROTEIN, FMDB FAMILY"/>
    <property type="match status" value="1"/>
</dbReference>
<dbReference type="HOGENOM" id="CLU_136025_3_2_12"/>
<name>G0GB92_WINT7</name>
<dbReference type="SMART" id="SM00834">
    <property type="entry name" value="CxxC_CXXC_SSSS"/>
    <property type="match status" value="1"/>
</dbReference>
<dbReference type="NCBIfam" id="TIGR02605">
    <property type="entry name" value="CxxC_CxxC_SSSS"/>
    <property type="match status" value="1"/>
</dbReference>
<proteinExistence type="predicted"/>
<dbReference type="RefSeq" id="WP_014625230.1">
    <property type="nucleotide sequence ID" value="NC_017583.1"/>
</dbReference>
<dbReference type="AlphaFoldDB" id="G0GB92"/>
<dbReference type="Pfam" id="PF09723">
    <property type="entry name" value="Zn_ribbon_8"/>
    <property type="match status" value="1"/>
</dbReference>
<protein>
    <submittedName>
        <fullName evidence="3">Regulatory protein, FmdB family</fullName>
    </submittedName>
</protein>
<reference evidence="3 4" key="1">
    <citation type="submission" date="2011-06" db="EMBL/GenBank/DDBJ databases">
        <title>The complete genome of Spirochaeta thermophila DSM 6578.</title>
        <authorList>
            <consortium name="US DOE Joint Genome Institute (JGI-PGF)"/>
            <person name="Lucas S."/>
            <person name="Lapidus A."/>
            <person name="Bruce D."/>
            <person name="Goodwin L."/>
            <person name="Pitluck S."/>
            <person name="Peters L."/>
            <person name="Kyrpides N."/>
            <person name="Mavromatis K."/>
            <person name="Ivanova N."/>
            <person name="Mikailova N."/>
            <person name="Pagani I."/>
            <person name="Chertkov O."/>
            <person name="Detter J.C."/>
            <person name="Tapia R."/>
            <person name="Han C."/>
            <person name="Land M."/>
            <person name="Hauser L."/>
            <person name="Markowitz V."/>
            <person name="Cheng J.-F."/>
            <person name="Hugenholtz P."/>
            <person name="Woyke T."/>
            <person name="Wu D."/>
            <person name="Spring S."/>
            <person name="Merkhoffer B."/>
            <person name="Schneider S."/>
            <person name="Klenk H.-P."/>
            <person name="Eisen J.A."/>
        </authorList>
    </citation>
    <scope>NUCLEOTIDE SEQUENCE [LARGE SCALE GENOMIC DNA]</scope>
    <source>
        <strain evidence="4">ATCC 700085 / DSM 6578 / Z-1203</strain>
    </source>
</reference>
<dbReference type="OrthoDB" id="9813321at2"/>
<evidence type="ECO:0000313" key="4">
    <source>
        <dbReference type="Proteomes" id="UP000007254"/>
    </source>
</evidence>
<organism evidence="3 4">
    <name type="scientific">Winmispira thermophila (strain ATCC 700085 / DSM 6578 / Z-1203)</name>
    <name type="common">Spirochaeta thermophila</name>
    <dbReference type="NCBI Taxonomy" id="869211"/>
    <lineage>
        <taxon>Bacteria</taxon>
        <taxon>Pseudomonadati</taxon>
        <taxon>Spirochaetota</taxon>
        <taxon>Spirochaetia</taxon>
        <taxon>Winmispirales</taxon>
        <taxon>Winmispiraceae</taxon>
        <taxon>Winmispira</taxon>
    </lineage>
</organism>
<evidence type="ECO:0000313" key="3">
    <source>
        <dbReference type="EMBL" id="AEJ61901.1"/>
    </source>
</evidence>
<feature type="compositionally biased region" description="Basic and acidic residues" evidence="1">
    <location>
        <begin position="57"/>
        <end position="79"/>
    </location>
</feature>
<sequence>MPTYEYECTSCGHVFEAFQSISEEPIRECPECGNTVRRLISGGTGIIFKGSGFYVTDSKKSSSSKPEKKEEKKAKDSAA</sequence>
<feature type="domain" description="Putative regulatory protein FmdB zinc ribbon" evidence="2">
    <location>
        <begin position="1"/>
        <end position="41"/>
    </location>
</feature>